<dbReference type="SMART" id="SM00116">
    <property type="entry name" value="CBS"/>
    <property type="match status" value="2"/>
</dbReference>
<proteinExistence type="predicted"/>
<protein>
    <submittedName>
        <fullName evidence="5">Inosine-5'-monophosphate dehydrogenase</fullName>
        <ecNumber evidence="5">1.1.1.205</ecNumber>
    </submittedName>
</protein>
<dbReference type="Proteomes" id="UP000017819">
    <property type="component" value="Unassembled WGS sequence"/>
</dbReference>
<feature type="domain" description="CBS" evidence="4">
    <location>
        <begin position="7"/>
        <end position="66"/>
    </location>
</feature>
<keyword evidence="1 2" id="KW-0129">CBS domain</keyword>
<dbReference type="eggNOG" id="COG0517">
    <property type="taxonomic scope" value="Bacteria"/>
</dbReference>
<evidence type="ECO:0000313" key="6">
    <source>
        <dbReference type="Proteomes" id="UP000017819"/>
    </source>
</evidence>
<evidence type="ECO:0000259" key="3">
    <source>
        <dbReference type="PROSITE" id="PS50914"/>
    </source>
</evidence>
<name>V4R690_9HYPH</name>
<feature type="domain" description="CBS" evidence="4">
    <location>
        <begin position="94"/>
        <end position="151"/>
    </location>
</feature>
<accession>V4R690</accession>
<keyword evidence="6" id="KW-1185">Reference proteome</keyword>
<dbReference type="Gene3D" id="3.30.1340.30">
    <property type="match status" value="1"/>
</dbReference>
<dbReference type="PANTHER" id="PTHR43080:SF26">
    <property type="entry name" value="REGULATORY PROTEIN"/>
    <property type="match status" value="1"/>
</dbReference>
<dbReference type="GO" id="GO:0003938">
    <property type="term" value="F:IMP dehydrogenase activity"/>
    <property type="evidence" value="ECO:0007669"/>
    <property type="project" value="UniProtKB-EC"/>
</dbReference>
<organism evidence="5 6">
    <name type="scientific">Lutibaculum baratangense AMV1</name>
    <dbReference type="NCBI Taxonomy" id="631454"/>
    <lineage>
        <taxon>Bacteria</taxon>
        <taxon>Pseudomonadati</taxon>
        <taxon>Pseudomonadota</taxon>
        <taxon>Alphaproteobacteria</taxon>
        <taxon>Hyphomicrobiales</taxon>
        <taxon>Tepidamorphaceae</taxon>
        <taxon>Lutibaculum</taxon>
    </lineage>
</organism>
<dbReference type="InterPro" id="IPR017080">
    <property type="entry name" value="UCP036990_CBS_BON"/>
</dbReference>
<dbReference type="InterPro" id="IPR000644">
    <property type="entry name" value="CBS_dom"/>
</dbReference>
<dbReference type="EMBL" id="AWXZ01000004">
    <property type="protein sequence ID" value="ESR27447.1"/>
    <property type="molecule type" value="Genomic_DNA"/>
</dbReference>
<reference evidence="5 6" key="1">
    <citation type="journal article" date="2014" name="Genome Announc.">
        <title>Draft Genome Sequence of Lutibaculum baratangense Strain AMV1T, Isolated from a Mud Volcano in Andamans, India.</title>
        <authorList>
            <person name="Singh A."/>
            <person name="Sreenivas A."/>
            <person name="Sathyanarayana Reddy G."/>
            <person name="Pinnaka A.K."/>
            <person name="Shivaji S."/>
        </authorList>
    </citation>
    <scope>NUCLEOTIDE SEQUENCE [LARGE SCALE GENOMIC DNA]</scope>
    <source>
        <strain evidence="5 6">AMV1</strain>
    </source>
</reference>
<dbReference type="PIRSF" id="PIRSF036990">
    <property type="entry name" value="UCP036990_CBS_BON"/>
    <property type="match status" value="1"/>
</dbReference>
<dbReference type="InterPro" id="IPR007055">
    <property type="entry name" value="BON_dom"/>
</dbReference>
<dbReference type="Pfam" id="PF04972">
    <property type="entry name" value="BON"/>
    <property type="match status" value="1"/>
</dbReference>
<dbReference type="InterPro" id="IPR046342">
    <property type="entry name" value="CBS_dom_sf"/>
</dbReference>
<comment type="caution">
    <text evidence="5">The sequence shown here is derived from an EMBL/GenBank/DDBJ whole genome shotgun (WGS) entry which is preliminary data.</text>
</comment>
<dbReference type="PROSITE" id="PS50914">
    <property type="entry name" value="BON"/>
    <property type="match status" value="1"/>
</dbReference>
<dbReference type="Gene3D" id="3.10.580.10">
    <property type="entry name" value="CBS-domain"/>
    <property type="match status" value="1"/>
</dbReference>
<evidence type="ECO:0000259" key="4">
    <source>
        <dbReference type="PROSITE" id="PS51371"/>
    </source>
</evidence>
<feature type="domain" description="BON" evidence="3">
    <location>
        <begin position="154"/>
        <end position="222"/>
    </location>
</feature>
<dbReference type="SUPFAM" id="SSF54631">
    <property type="entry name" value="CBS-domain pair"/>
    <property type="match status" value="1"/>
</dbReference>
<dbReference type="OrthoDB" id="9783590at2"/>
<evidence type="ECO:0000256" key="1">
    <source>
        <dbReference type="ARBA" id="ARBA00023122"/>
    </source>
</evidence>
<dbReference type="PANTHER" id="PTHR43080">
    <property type="entry name" value="CBS DOMAIN-CONTAINING PROTEIN CBSX3, MITOCHONDRIAL"/>
    <property type="match status" value="1"/>
</dbReference>
<dbReference type="PATRIC" id="fig|631454.5.peg.50"/>
<evidence type="ECO:0000313" key="5">
    <source>
        <dbReference type="EMBL" id="ESR27447.1"/>
    </source>
</evidence>
<dbReference type="PROSITE" id="PS51371">
    <property type="entry name" value="CBS"/>
    <property type="match status" value="2"/>
</dbReference>
<sequence>MQVKDVMQRPVVTVSPATTVREIAELLLEKRISAVPVVDEAGQVQGIVSEGDLMRRPETGTERHPSWWLDLFTTRAERPADFIKSHGMLAREVMTRNVVTVDEEASLEEVAAELERHRIKRVPVLRDAKLVGIVSRADLLRGIVSRKAGESPTVDDRELKRAVDRALGEAGVDTAFVSAVVTNGVVHLWGGVNTRQEKEAAGVAARSVPGVKDVQDEIGVFPPIVRSTMWAE</sequence>
<keyword evidence="5" id="KW-0560">Oxidoreductase</keyword>
<dbReference type="EC" id="1.1.1.205" evidence="5"/>
<gene>
    <name evidence="5" type="ORF">N177_0051</name>
</gene>
<dbReference type="InterPro" id="IPR051257">
    <property type="entry name" value="Diverse_CBS-Domain"/>
</dbReference>
<dbReference type="CDD" id="cd04586">
    <property type="entry name" value="CBS_pair_BON_assoc"/>
    <property type="match status" value="1"/>
</dbReference>
<evidence type="ECO:0000256" key="2">
    <source>
        <dbReference type="PROSITE-ProRule" id="PRU00703"/>
    </source>
</evidence>
<dbReference type="AlphaFoldDB" id="V4R690"/>
<dbReference type="STRING" id="631454.N177_0051"/>
<dbReference type="RefSeq" id="WP_023430209.1">
    <property type="nucleotide sequence ID" value="NZ_AWXZ01000004.1"/>
</dbReference>
<dbReference type="Pfam" id="PF00571">
    <property type="entry name" value="CBS"/>
    <property type="match status" value="2"/>
</dbReference>